<protein>
    <submittedName>
        <fullName evidence="2">Uncharacterized protein</fullName>
    </submittedName>
</protein>
<sequence>MREIILPAGFVIGALAAAAASDIWYLTVILLGAFVLTERTVHGDGRSFSLLCAGEAVVVAAAAAGIAPALLLQVILLAYFLRLEGFLTARAEAVGFLGLCGAVLLLYPMMLASHHMLLPVLLIGAVLAGAYIALWLSGHQLKTAYSGGDTP</sequence>
<feature type="transmembrane region" description="Helical" evidence="1">
    <location>
        <begin position="93"/>
        <end position="110"/>
    </location>
</feature>
<keyword evidence="3" id="KW-1185">Reference proteome</keyword>
<evidence type="ECO:0000313" key="3">
    <source>
        <dbReference type="Proteomes" id="UP001168338"/>
    </source>
</evidence>
<feature type="transmembrane region" description="Helical" evidence="1">
    <location>
        <begin position="116"/>
        <end position="136"/>
    </location>
</feature>
<organism evidence="2 3">
    <name type="scientific">Methanoculleus frigidifontis</name>
    <dbReference type="NCBI Taxonomy" id="2584085"/>
    <lineage>
        <taxon>Archaea</taxon>
        <taxon>Methanobacteriati</taxon>
        <taxon>Methanobacteriota</taxon>
        <taxon>Stenosarchaea group</taxon>
        <taxon>Methanomicrobia</taxon>
        <taxon>Methanomicrobiales</taxon>
        <taxon>Methanomicrobiaceae</taxon>
        <taxon>Methanoculleus</taxon>
    </lineage>
</organism>
<dbReference type="Proteomes" id="UP001168338">
    <property type="component" value="Unassembled WGS sequence"/>
</dbReference>
<keyword evidence="1" id="KW-0472">Membrane</keyword>
<accession>A0ABT8M8R6</accession>
<evidence type="ECO:0000313" key="2">
    <source>
        <dbReference type="EMBL" id="MDN7024310.1"/>
    </source>
</evidence>
<name>A0ABT8M8R6_9EURY</name>
<proteinExistence type="predicted"/>
<evidence type="ECO:0000256" key="1">
    <source>
        <dbReference type="SAM" id="Phobius"/>
    </source>
</evidence>
<comment type="caution">
    <text evidence="2">The sequence shown here is derived from an EMBL/GenBank/DDBJ whole genome shotgun (WGS) entry which is preliminary data.</text>
</comment>
<reference evidence="2" key="1">
    <citation type="submission" date="2019-05" db="EMBL/GenBank/DDBJ databases">
        <title>Methanoculleus sp. FWC-SCC1, a methanogenic archaeon isolated from deep marine cold seep.</title>
        <authorList>
            <person name="Chen Y.-W."/>
            <person name="Chen S.-C."/>
            <person name="Teng N.-H."/>
            <person name="Lai M.-C."/>
        </authorList>
    </citation>
    <scope>NUCLEOTIDE SEQUENCE</scope>
    <source>
        <strain evidence="2">FWC-SCC1</strain>
    </source>
</reference>
<keyword evidence="1" id="KW-1133">Transmembrane helix</keyword>
<dbReference type="EMBL" id="VCYH01000003">
    <property type="protein sequence ID" value="MDN7024310.1"/>
    <property type="molecule type" value="Genomic_DNA"/>
</dbReference>
<gene>
    <name evidence="2" type="ORF">FGU65_05285</name>
</gene>
<feature type="transmembrane region" description="Helical" evidence="1">
    <location>
        <begin position="56"/>
        <end position="81"/>
    </location>
</feature>
<dbReference type="RefSeq" id="WP_301663406.1">
    <property type="nucleotide sequence ID" value="NZ_VCYH01000003.1"/>
</dbReference>
<keyword evidence="1" id="KW-0812">Transmembrane</keyword>